<sequence length="170" mass="19124">MTSVSLDQVREVFSYLQVPARDTSWGGDFVKMARVESVDVNEVCPVIEFHIETKEWMNNMMGFVHGGCATTMADNISTWAIMADPRYWKKSSEGSDVLAAITNDFGVSRNLNLTFVRPIPLNSTIAFVVKVQSNTKRYTHLTFEIIDPKTKKQYVLGTHDKAKTNANAKI</sequence>
<dbReference type="VEuPathDB" id="FungiDB:TRICI_001400"/>
<dbReference type="Gene3D" id="3.10.129.10">
    <property type="entry name" value="Hotdog Thioesterase"/>
    <property type="match status" value="1"/>
</dbReference>
<dbReference type="PANTHER" id="PTHR21660">
    <property type="entry name" value="THIOESTERASE SUPERFAMILY MEMBER-RELATED"/>
    <property type="match status" value="1"/>
</dbReference>
<evidence type="ECO:0000256" key="1">
    <source>
        <dbReference type="ARBA" id="ARBA00008324"/>
    </source>
</evidence>
<evidence type="ECO:0000313" key="4">
    <source>
        <dbReference type="EMBL" id="KAA8916537.1"/>
    </source>
</evidence>
<reference evidence="4" key="1">
    <citation type="journal article" date="2019" name="G3 (Bethesda)">
        <title>Genome Assemblies of Two Rare Opportunistic Yeast Pathogens: Diutina rugosa (syn. Candida rugosa) and Trichomonascus ciferrii (syn. Candida ciferrii).</title>
        <authorList>
            <person name="Mixao V."/>
            <person name="Saus E."/>
            <person name="Hansen A.P."/>
            <person name="Lass-Florl C."/>
            <person name="Gabaldon T."/>
        </authorList>
    </citation>
    <scope>NUCLEOTIDE SEQUENCE</scope>
    <source>
        <strain evidence="4">CBS 4856</strain>
    </source>
</reference>
<organism evidence="4 5">
    <name type="scientific">Trichomonascus ciferrii</name>
    <dbReference type="NCBI Taxonomy" id="44093"/>
    <lineage>
        <taxon>Eukaryota</taxon>
        <taxon>Fungi</taxon>
        <taxon>Dikarya</taxon>
        <taxon>Ascomycota</taxon>
        <taxon>Saccharomycotina</taxon>
        <taxon>Dipodascomycetes</taxon>
        <taxon>Dipodascales</taxon>
        <taxon>Trichomonascaceae</taxon>
        <taxon>Trichomonascus</taxon>
        <taxon>Trichomonascus ciferrii complex</taxon>
    </lineage>
</organism>
<evidence type="ECO:0000313" key="5">
    <source>
        <dbReference type="Proteomes" id="UP000761534"/>
    </source>
</evidence>
<comment type="similarity">
    <text evidence="1">Belongs to the thioesterase PaaI family.</text>
</comment>
<dbReference type="CDD" id="cd03443">
    <property type="entry name" value="PaaI_thioesterase"/>
    <property type="match status" value="1"/>
</dbReference>
<dbReference type="InterPro" id="IPR006683">
    <property type="entry name" value="Thioestr_dom"/>
</dbReference>
<dbReference type="SUPFAM" id="SSF54637">
    <property type="entry name" value="Thioesterase/thiol ester dehydrase-isomerase"/>
    <property type="match status" value="1"/>
</dbReference>
<evidence type="ECO:0000259" key="3">
    <source>
        <dbReference type="Pfam" id="PF03061"/>
    </source>
</evidence>
<comment type="caution">
    <text evidence="4">The sequence shown here is derived from an EMBL/GenBank/DDBJ whole genome shotgun (WGS) entry which is preliminary data.</text>
</comment>
<dbReference type="Proteomes" id="UP000761534">
    <property type="component" value="Unassembled WGS sequence"/>
</dbReference>
<dbReference type="OrthoDB" id="2831072at2759"/>
<dbReference type="InterPro" id="IPR029069">
    <property type="entry name" value="HotDog_dom_sf"/>
</dbReference>
<dbReference type="InterPro" id="IPR039298">
    <property type="entry name" value="ACOT13"/>
</dbReference>
<gene>
    <name evidence="4" type="ORF">TRICI_001400</name>
</gene>
<proteinExistence type="inferred from homology"/>
<keyword evidence="2" id="KW-0378">Hydrolase</keyword>
<dbReference type="EMBL" id="SWFS01000097">
    <property type="protein sequence ID" value="KAA8916537.1"/>
    <property type="molecule type" value="Genomic_DNA"/>
</dbReference>
<dbReference type="Pfam" id="PF03061">
    <property type="entry name" value="4HBT"/>
    <property type="match status" value="1"/>
</dbReference>
<feature type="domain" description="Thioesterase" evidence="3">
    <location>
        <begin position="61"/>
        <end position="150"/>
    </location>
</feature>
<keyword evidence="5" id="KW-1185">Reference proteome</keyword>
<protein>
    <recommendedName>
        <fullName evidence="3">Thioesterase domain-containing protein</fullName>
    </recommendedName>
</protein>
<evidence type="ECO:0000256" key="2">
    <source>
        <dbReference type="ARBA" id="ARBA00022801"/>
    </source>
</evidence>
<dbReference type="PANTHER" id="PTHR21660:SF1">
    <property type="entry name" value="ACYL-COENZYME A THIOESTERASE 13"/>
    <property type="match status" value="1"/>
</dbReference>
<accession>A0A642VAB7</accession>
<dbReference type="GO" id="GO:0047617">
    <property type="term" value="F:fatty acyl-CoA hydrolase activity"/>
    <property type="evidence" value="ECO:0007669"/>
    <property type="project" value="InterPro"/>
</dbReference>
<dbReference type="AlphaFoldDB" id="A0A642VAB7"/>
<name>A0A642VAB7_9ASCO</name>